<dbReference type="Gene3D" id="3.40.50.720">
    <property type="entry name" value="NAD(P)-binding Rossmann-like Domain"/>
    <property type="match status" value="1"/>
</dbReference>
<dbReference type="PANTHER" id="PTHR24320:SF148">
    <property type="entry name" value="NAD(P)-BINDING ROSSMANN-FOLD SUPERFAMILY PROTEIN"/>
    <property type="match status" value="1"/>
</dbReference>
<name>A0A2T0R1Q0_9ACTN</name>
<dbReference type="InterPro" id="IPR036291">
    <property type="entry name" value="NAD(P)-bd_dom_sf"/>
</dbReference>
<dbReference type="GO" id="GO:0016491">
    <property type="term" value="F:oxidoreductase activity"/>
    <property type="evidence" value="ECO:0007669"/>
    <property type="project" value="UniProtKB-KW"/>
</dbReference>
<dbReference type="OrthoDB" id="4577644at2"/>
<comment type="similarity">
    <text evidence="1">Belongs to the short-chain dehydrogenases/reductases (SDR) family.</text>
</comment>
<evidence type="ECO:0000313" key="3">
    <source>
        <dbReference type="EMBL" id="PRY13489.1"/>
    </source>
</evidence>
<gene>
    <name evidence="3" type="ORF">CLV37_108159</name>
</gene>
<dbReference type="RefSeq" id="WP_106212319.1">
    <property type="nucleotide sequence ID" value="NZ_PVZF01000008.1"/>
</dbReference>
<dbReference type="EMBL" id="PVZF01000008">
    <property type="protein sequence ID" value="PRY13489.1"/>
    <property type="molecule type" value="Genomic_DNA"/>
</dbReference>
<proteinExistence type="inferred from homology"/>
<dbReference type="AlphaFoldDB" id="A0A2T0R1Q0"/>
<keyword evidence="2" id="KW-0560">Oxidoreductase</keyword>
<dbReference type="InterPro" id="IPR002347">
    <property type="entry name" value="SDR_fam"/>
</dbReference>
<evidence type="ECO:0000256" key="2">
    <source>
        <dbReference type="ARBA" id="ARBA00023002"/>
    </source>
</evidence>
<dbReference type="PRINTS" id="PR00081">
    <property type="entry name" value="GDHRDH"/>
</dbReference>
<dbReference type="Pfam" id="PF00106">
    <property type="entry name" value="adh_short"/>
    <property type="match status" value="1"/>
</dbReference>
<accession>A0A2T0R1Q0</accession>
<sequence length="329" mass="34832">MPQQPLGSGFTAASTTADVLAGRDLTGTHVVVTAGHRGLGLVTTRALAAAGASVTVATRHPERAAETFAGVDGVSVERLDLLDPASISAFARTQHEVHVLVNCANFPAPQEVERDGRGYEKQFATGHLGHFQLTVELLPALRAAGGARVVTLSSGAHRFGEIRWGDPGFSTGYHPMTAYAQTKLANVLFSVELDRRFRDEQIRGYAVHPGVIVMGAADNPAWAATLRDQGLLDEDGNPVIDPERGKKTPEQGASTVVFAATHPLLADVGGVYLKDADVSRVDDEPRELTADAIPSEVTSAALDPATAHRLWEWSEELTGVAPSGAPRSR</sequence>
<dbReference type="SUPFAM" id="SSF51735">
    <property type="entry name" value="NAD(P)-binding Rossmann-fold domains"/>
    <property type="match status" value="1"/>
</dbReference>
<dbReference type="Proteomes" id="UP000238083">
    <property type="component" value="Unassembled WGS sequence"/>
</dbReference>
<reference evidence="3 4" key="1">
    <citation type="submission" date="2018-03" db="EMBL/GenBank/DDBJ databases">
        <title>Genomic Encyclopedia of Archaeal and Bacterial Type Strains, Phase II (KMG-II): from individual species to whole genera.</title>
        <authorList>
            <person name="Goeker M."/>
        </authorList>
    </citation>
    <scope>NUCLEOTIDE SEQUENCE [LARGE SCALE GENOMIC DNA]</scope>
    <source>
        <strain evidence="3 4">DSM 19711</strain>
    </source>
</reference>
<evidence type="ECO:0000256" key="1">
    <source>
        <dbReference type="ARBA" id="ARBA00006484"/>
    </source>
</evidence>
<protein>
    <submittedName>
        <fullName evidence="3">NAD(P)-dependent dehydrogenase (Short-subunit alcohol dehydrogenase family)</fullName>
    </submittedName>
</protein>
<dbReference type="PANTHER" id="PTHR24320">
    <property type="entry name" value="RETINOL DEHYDROGENASE"/>
    <property type="match status" value="1"/>
</dbReference>
<comment type="caution">
    <text evidence="3">The sequence shown here is derived from an EMBL/GenBank/DDBJ whole genome shotgun (WGS) entry which is preliminary data.</text>
</comment>
<keyword evidence="4" id="KW-1185">Reference proteome</keyword>
<evidence type="ECO:0000313" key="4">
    <source>
        <dbReference type="Proteomes" id="UP000238083"/>
    </source>
</evidence>
<organism evidence="3 4">
    <name type="scientific">Kineococcus rhizosphaerae</name>
    <dbReference type="NCBI Taxonomy" id="559628"/>
    <lineage>
        <taxon>Bacteria</taxon>
        <taxon>Bacillati</taxon>
        <taxon>Actinomycetota</taxon>
        <taxon>Actinomycetes</taxon>
        <taxon>Kineosporiales</taxon>
        <taxon>Kineosporiaceae</taxon>
        <taxon>Kineococcus</taxon>
    </lineage>
</organism>